<keyword evidence="3" id="KW-0804">Transcription</keyword>
<dbReference type="RefSeq" id="WP_144675901.1">
    <property type="nucleotide sequence ID" value="NZ_JAYFNZ010000015.1"/>
</dbReference>
<dbReference type="EMBL" id="LK996017">
    <property type="protein sequence ID" value="CDX03599.1"/>
    <property type="molecule type" value="Genomic_DNA"/>
</dbReference>
<dbReference type="PANTHER" id="PTHR47506">
    <property type="entry name" value="TRANSCRIPTIONAL REGULATORY PROTEIN"/>
    <property type="match status" value="1"/>
</dbReference>
<keyword evidence="1" id="KW-0805">Transcription regulation</keyword>
<proteinExistence type="predicted"/>
<gene>
    <name evidence="6" type="ORF">DPCES_3713</name>
</gene>
<dbReference type="Pfam" id="PF00440">
    <property type="entry name" value="TetR_N"/>
    <property type="match status" value="1"/>
</dbReference>
<dbReference type="PATRIC" id="fig|49338.4.peg.3986"/>
<name>A0A098B429_DESHA</name>
<dbReference type="InterPro" id="IPR009057">
    <property type="entry name" value="Homeodomain-like_sf"/>
</dbReference>
<evidence type="ECO:0000256" key="1">
    <source>
        <dbReference type="ARBA" id="ARBA00023015"/>
    </source>
</evidence>
<sequence>MYEKKEIGQSEKILNAAVLCISTKGYASVSLRDIADEAGVVLSQVNYYYKNKEGLFIEVIRALAQRYLQELEDKLSQGKSEEEKRACLIEFFQDTLLKNPGLFKLLFDVTSMALWSDTFREPLRQLFDDSTALIEKYIIKDIAPTQNSEGYSPSLLSRITLGALFGTSIHIMLAEEQKDAVASLSAIKVLFSN</sequence>
<evidence type="ECO:0000256" key="2">
    <source>
        <dbReference type="ARBA" id="ARBA00023125"/>
    </source>
</evidence>
<feature type="domain" description="HTH tetR-type" evidence="5">
    <location>
        <begin position="7"/>
        <end position="67"/>
    </location>
</feature>
<evidence type="ECO:0000256" key="4">
    <source>
        <dbReference type="PROSITE-ProRule" id="PRU00335"/>
    </source>
</evidence>
<evidence type="ECO:0000256" key="3">
    <source>
        <dbReference type="ARBA" id="ARBA00023163"/>
    </source>
</evidence>
<keyword evidence="2 4" id="KW-0238">DNA-binding</keyword>
<dbReference type="Gene3D" id="1.10.357.10">
    <property type="entry name" value="Tetracycline Repressor, domain 2"/>
    <property type="match status" value="1"/>
</dbReference>
<evidence type="ECO:0000313" key="6">
    <source>
        <dbReference type="EMBL" id="CDX03599.1"/>
    </source>
</evidence>
<accession>A0A098B429</accession>
<dbReference type="PROSITE" id="PS50977">
    <property type="entry name" value="HTH_TETR_2"/>
    <property type="match status" value="1"/>
</dbReference>
<dbReference type="GO" id="GO:0003677">
    <property type="term" value="F:DNA binding"/>
    <property type="evidence" value="ECO:0007669"/>
    <property type="project" value="UniProtKB-UniRule"/>
</dbReference>
<organism evidence="6">
    <name type="scientific">Desulfitobacterium hafniense</name>
    <name type="common">Desulfitobacterium frappieri</name>
    <dbReference type="NCBI Taxonomy" id="49338"/>
    <lineage>
        <taxon>Bacteria</taxon>
        <taxon>Bacillati</taxon>
        <taxon>Bacillota</taxon>
        <taxon>Clostridia</taxon>
        <taxon>Eubacteriales</taxon>
        <taxon>Desulfitobacteriaceae</taxon>
        <taxon>Desulfitobacterium</taxon>
    </lineage>
</organism>
<evidence type="ECO:0000259" key="5">
    <source>
        <dbReference type="PROSITE" id="PS50977"/>
    </source>
</evidence>
<dbReference type="PANTHER" id="PTHR47506:SF1">
    <property type="entry name" value="HTH-TYPE TRANSCRIPTIONAL REGULATOR YJDC"/>
    <property type="match status" value="1"/>
</dbReference>
<dbReference type="AlphaFoldDB" id="A0A098B429"/>
<protein>
    <submittedName>
        <fullName evidence="6">Transcriptional regulator</fullName>
    </submittedName>
</protein>
<dbReference type="InterPro" id="IPR001647">
    <property type="entry name" value="HTH_TetR"/>
</dbReference>
<dbReference type="SUPFAM" id="SSF46689">
    <property type="entry name" value="Homeodomain-like"/>
    <property type="match status" value="1"/>
</dbReference>
<reference evidence="6" key="1">
    <citation type="submission" date="2014-07" db="EMBL/GenBank/DDBJ databases">
        <authorList>
            <person name="Hornung V.Bastian."/>
        </authorList>
    </citation>
    <scope>NUCLEOTIDE SEQUENCE</scope>
    <source>
        <strain evidence="6">PCE-S</strain>
    </source>
</reference>
<dbReference type="PRINTS" id="PR00455">
    <property type="entry name" value="HTHTETR"/>
</dbReference>
<feature type="DNA-binding region" description="H-T-H motif" evidence="4">
    <location>
        <begin position="30"/>
        <end position="49"/>
    </location>
</feature>